<keyword evidence="2" id="KW-1185">Reference proteome</keyword>
<reference evidence="1" key="1">
    <citation type="submission" date="2017-09" db="EMBL/GenBank/DDBJ databases">
        <title>Polyketide synthases of a Diaporthe helianthi virulent isolate.</title>
        <authorList>
            <person name="Baroncelli R."/>
        </authorList>
    </citation>
    <scope>NUCLEOTIDE SEQUENCE [LARGE SCALE GENOMIC DNA]</scope>
    <source>
        <strain evidence="1">7/96</strain>
    </source>
</reference>
<name>A0A2P5IA51_DIAHE</name>
<accession>A0A2P5IA51</accession>
<gene>
    <name evidence="1" type="ORF">DHEL01_v202193</name>
</gene>
<protein>
    <recommendedName>
        <fullName evidence="3">Cell surface spherulin 4-like protein</fullName>
    </recommendedName>
</protein>
<sequence>MHLRSFYCAVFTAATASATKILLPLYVYPLPLDLWGSLYEAIANHPSIDFQIVINPSSGPGGSTPGYNNHWISAVSKLHTYDNVDTLGYVRVGYGAKALADITTDMTNWDGWNHYTAADITIDGIFFDETPNWQGTKGVNDVSFMRQLVQLADHGGYSKVFNLGQASNHDEYFSLADTVIIFENTAEWYNDTVLATAAAKGVAKKSAMLIHHFAASGLTSGYAVRWVVDMVRKGLGSFAITNTDWNNANSNVAPMGIGIVADMLESVQGY</sequence>
<organism evidence="1 2">
    <name type="scientific">Diaporthe helianthi</name>
    <dbReference type="NCBI Taxonomy" id="158607"/>
    <lineage>
        <taxon>Eukaryota</taxon>
        <taxon>Fungi</taxon>
        <taxon>Dikarya</taxon>
        <taxon>Ascomycota</taxon>
        <taxon>Pezizomycotina</taxon>
        <taxon>Sordariomycetes</taxon>
        <taxon>Sordariomycetidae</taxon>
        <taxon>Diaporthales</taxon>
        <taxon>Diaporthaceae</taxon>
        <taxon>Diaporthe</taxon>
    </lineage>
</organism>
<evidence type="ECO:0000313" key="2">
    <source>
        <dbReference type="Proteomes" id="UP000094444"/>
    </source>
</evidence>
<evidence type="ECO:0000313" key="1">
    <source>
        <dbReference type="EMBL" id="POS79399.1"/>
    </source>
</evidence>
<dbReference type="AlphaFoldDB" id="A0A2P5IA51"/>
<dbReference type="PANTHER" id="PTHR35040:SF9">
    <property type="entry name" value="4-LIKE CELL SURFACE PROTEIN, PUTATIVE (AFU_ORTHOLOGUE AFUA_4G14080)-RELATED"/>
    <property type="match status" value="1"/>
</dbReference>
<evidence type="ECO:0008006" key="3">
    <source>
        <dbReference type="Google" id="ProtNLM"/>
    </source>
</evidence>
<proteinExistence type="predicted"/>
<dbReference type="Pfam" id="PF12138">
    <property type="entry name" value="Spherulin4"/>
    <property type="match status" value="1"/>
</dbReference>
<dbReference type="EMBL" id="MAVT02000116">
    <property type="protein sequence ID" value="POS79399.1"/>
    <property type="molecule type" value="Genomic_DNA"/>
</dbReference>
<dbReference type="InterPro" id="IPR021986">
    <property type="entry name" value="Spherulin4"/>
</dbReference>
<dbReference type="InParanoid" id="A0A2P5IA51"/>
<comment type="caution">
    <text evidence="1">The sequence shown here is derived from an EMBL/GenBank/DDBJ whole genome shotgun (WGS) entry which is preliminary data.</text>
</comment>
<dbReference type="PANTHER" id="PTHR35040">
    <property type="match status" value="1"/>
</dbReference>
<dbReference type="Proteomes" id="UP000094444">
    <property type="component" value="Unassembled WGS sequence"/>
</dbReference>
<dbReference type="OrthoDB" id="5342184at2759"/>